<evidence type="ECO:0000313" key="3">
    <source>
        <dbReference type="EMBL" id="SDO03305.1"/>
    </source>
</evidence>
<evidence type="ECO:0000256" key="1">
    <source>
        <dbReference type="SAM" id="MobiDB-lite"/>
    </source>
</evidence>
<feature type="region of interest" description="Disordered" evidence="1">
    <location>
        <begin position="63"/>
        <end position="83"/>
    </location>
</feature>
<dbReference type="InterPro" id="IPR041657">
    <property type="entry name" value="HTH_17"/>
</dbReference>
<keyword evidence="4" id="KW-1185">Reference proteome</keyword>
<dbReference type="AlphaFoldDB" id="A0A1H0G8S0"/>
<dbReference type="Proteomes" id="UP000199602">
    <property type="component" value="Unassembled WGS sequence"/>
</dbReference>
<gene>
    <name evidence="3" type="ORF">SAMN04488516_1178</name>
</gene>
<sequence length="300" mass="34315">MRLLSVKEVAKILDVSERTVRRYIRRGLEVAEWRTVKGGKTPYFTREAVEQFLLQKSDKSDSKVGQVGQVGQRKSDNSDTVPNSLIPQDFSGEKESFSLATANFLCRNIFNNNSNTDCTTSALQTLRPAFISKPKKVIDTEVPFWAQEVALARFELVREFASKKSVKEKEEFVEAYNTGELFPKIYKKLGKVSLKTLYRWQKTLNEYGNDFLALAPDWGRAKRGKTKVTDEEAKVLLSQLLHQNRFKIAQAIKITKYILKEKGIPSPSSHATLRRFAKSFQKAHYDIWVLAREGEKALID</sequence>
<accession>A0A1H0G8S0</accession>
<name>A0A1H0G8S0_9BACT</name>
<protein>
    <submittedName>
        <fullName evidence="3">DNA binding domain-containing protein, excisionase family</fullName>
    </submittedName>
</protein>
<dbReference type="Pfam" id="PF12728">
    <property type="entry name" value="HTH_17"/>
    <property type="match status" value="1"/>
</dbReference>
<evidence type="ECO:0000313" key="4">
    <source>
        <dbReference type="Proteomes" id="UP000199602"/>
    </source>
</evidence>
<dbReference type="EMBL" id="FNIN01000017">
    <property type="protein sequence ID" value="SDO03305.1"/>
    <property type="molecule type" value="Genomic_DNA"/>
</dbReference>
<dbReference type="RefSeq" id="WP_092066530.1">
    <property type="nucleotide sequence ID" value="NZ_FNIN01000017.1"/>
</dbReference>
<dbReference type="SUPFAM" id="SSF46955">
    <property type="entry name" value="Putative DNA-binding domain"/>
    <property type="match status" value="1"/>
</dbReference>
<dbReference type="STRING" id="206665.SAMN04488516_1178"/>
<proteinExistence type="predicted"/>
<dbReference type="OrthoDB" id="9794201at2"/>
<dbReference type="InterPro" id="IPR009061">
    <property type="entry name" value="DNA-bd_dom_put_sf"/>
</dbReference>
<dbReference type="Gene3D" id="1.10.1660.10">
    <property type="match status" value="1"/>
</dbReference>
<organism evidence="3 4">
    <name type="scientific">Desulfonauticus submarinus</name>
    <dbReference type="NCBI Taxonomy" id="206665"/>
    <lineage>
        <taxon>Bacteria</taxon>
        <taxon>Pseudomonadati</taxon>
        <taxon>Thermodesulfobacteriota</taxon>
        <taxon>Desulfovibrionia</taxon>
        <taxon>Desulfovibrionales</taxon>
        <taxon>Desulfonauticaceae</taxon>
        <taxon>Desulfonauticus</taxon>
    </lineage>
</organism>
<reference evidence="3 4" key="1">
    <citation type="submission" date="2016-10" db="EMBL/GenBank/DDBJ databases">
        <authorList>
            <person name="de Groot N.N."/>
        </authorList>
    </citation>
    <scope>NUCLEOTIDE SEQUENCE [LARGE SCALE GENOMIC DNA]</scope>
    <source>
        <strain evidence="3 4">DSM 15269</strain>
    </source>
</reference>
<evidence type="ECO:0000259" key="2">
    <source>
        <dbReference type="Pfam" id="PF12728"/>
    </source>
</evidence>
<feature type="domain" description="Helix-turn-helix" evidence="2">
    <location>
        <begin position="3"/>
        <end position="56"/>
    </location>
</feature>